<dbReference type="EMBL" id="AVQD01000003">
    <property type="protein sequence ID" value="KOA42936.1"/>
    <property type="molecule type" value="Genomic_DNA"/>
</dbReference>
<organism evidence="1 2">
    <name type="scientific">Bifidobacterium breve MCC 1128</name>
    <dbReference type="NCBI Taxonomy" id="1365965"/>
    <lineage>
        <taxon>Bacteria</taxon>
        <taxon>Bacillati</taxon>
        <taxon>Actinomycetota</taxon>
        <taxon>Actinomycetes</taxon>
        <taxon>Bifidobacteriales</taxon>
        <taxon>Bifidobacteriaceae</taxon>
        <taxon>Bifidobacterium</taxon>
    </lineage>
</organism>
<comment type="caution">
    <text evidence="1">The sequence shown here is derived from an EMBL/GenBank/DDBJ whole genome shotgun (WGS) entry which is preliminary data.</text>
</comment>
<sequence length="201" mass="21062">MAINGDALLQAARGTVFTAPAKTAIPTAGVKQFLLNSGSVKVGTADTPVWDNLGHTSNSNKISFSKDGGDTNTIDTWLMAAARTSTEAPTITVSGASVQGDKATLQKVTGGWTGDNGGVIVPIKPIVQKLALFVLAYDDGDKLSFGLYLPETDFTFDTIDLTGDEFAEFSFNAVVKSTDALKKGPNGEIGGYALYSPEDFK</sequence>
<dbReference type="AlphaFoldDB" id="A0A0L7B613"/>
<dbReference type="InterPro" id="IPR058154">
    <property type="entry name" value="Bxb1_TTP-like"/>
</dbReference>
<dbReference type="PATRIC" id="fig|1365965.3.peg.373"/>
<dbReference type="Pfam" id="PF25681">
    <property type="entry name" value="Phage_TTP_17"/>
    <property type="match status" value="1"/>
</dbReference>
<protein>
    <recommendedName>
        <fullName evidence="3">Tail protein</fullName>
    </recommendedName>
</protein>
<reference evidence="1 2" key="1">
    <citation type="journal article" date="2015" name="Int J Genomics">
        <title>Comparative Genomics Revealed Genetic Diversity and Species/Strain-Level Differences in Carbohydrate Metabolism of Three Probiotic Bifidobacterial Species.</title>
        <authorList>
            <person name="Odamaki T."/>
            <person name="Horigome A."/>
            <person name="Sugahara H."/>
            <person name="Hashikura N."/>
            <person name="Minami J."/>
            <person name="Xiao J.Z."/>
            <person name="Abe F."/>
        </authorList>
    </citation>
    <scope>NUCLEOTIDE SEQUENCE [LARGE SCALE GENOMIC DNA]</scope>
    <source>
        <strain evidence="1 2">MCC 1128</strain>
    </source>
</reference>
<evidence type="ECO:0008006" key="3">
    <source>
        <dbReference type="Google" id="ProtNLM"/>
    </source>
</evidence>
<accession>A0A0L7B613</accession>
<evidence type="ECO:0000313" key="2">
    <source>
        <dbReference type="Proteomes" id="UP000037193"/>
    </source>
</evidence>
<name>A0A0L7B613_BIFBR</name>
<evidence type="ECO:0000313" key="1">
    <source>
        <dbReference type="EMBL" id="KOA42936.1"/>
    </source>
</evidence>
<dbReference type="RefSeq" id="WP_052789106.1">
    <property type="nucleotide sequence ID" value="NZ_AVQD01000003.1"/>
</dbReference>
<gene>
    <name evidence="1" type="ORF">BBM1128_01850</name>
</gene>
<dbReference type="Proteomes" id="UP000037193">
    <property type="component" value="Unassembled WGS sequence"/>
</dbReference>
<proteinExistence type="predicted"/>